<gene>
    <name evidence="2" type="ORF">Bravens_00522</name>
</gene>
<sequence>MNKNFLNRSRDLPNGVGAKKKTRVQFSTNLTTRVNVQVSGKWKSN</sequence>
<dbReference type="AlphaFoldDB" id="A0A150HAJ9"/>
<organism evidence="2 3">
    <name type="scientific">Brevibacterium ravenspurgense</name>
    <dbReference type="NCBI Taxonomy" id="479117"/>
    <lineage>
        <taxon>Bacteria</taxon>
        <taxon>Bacillati</taxon>
        <taxon>Actinomycetota</taxon>
        <taxon>Actinomycetes</taxon>
        <taxon>Micrococcales</taxon>
        <taxon>Brevibacteriaceae</taxon>
        <taxon>Brevibacterium</taxon>
    </lineage>
</organism>
<evidence type="ECO:0000313" key="2">
    <source>
        <dbReference type="EMBL" id="KXZ59139.1"/>
    </source>
</evidence>
<dbReference type="EMBL" id="LQQC01000006">
    <property type="protein sequence ID" value="KXZ59139.1"/>
    <property type="molecule type" value="Genomic_DNA"/>
</dbReference>
<evidence type="ECO:0000256" key="1">
    <source>
        <dbReference type="SAM" id="MobiDB-lite"/>
    </source>
</evidence>
<feature type="region of interest" description="Disordered" evidence="1">
    <location>
        <begin position="1"/>
        <end position="20"/>
    </location>
</feature>
<accession>A0A150HAJ9</accession>
<comment type="caution">
    <text evidence="2">The sequence shown here is derived from an EMBL/GenBank/DDBJ whole genome shotgun (WGS) entry which is preliminary data.</text>
</comment>
<name>A0A150HAJ9_9MICO</name>
<dbReference type="Proteomes" id="UP000243589">
    <property type="component" value="Unassembled WGS sequence"/>
</dbReference>
<reference evidence="2 3" key="1">
    <citation type="submission" date="2016-01" db="EMBL/GenBank/DDBJ databases">
        <title>Use of Whole Genome Sequencing to ascertain that Brevibacterium massiliense (Roux, Raoult 2009) is a later heterotypic synonym of Brevibacterium ravenspurgense (Mages 2008).</title>
        <authorList>
            <person name="Bernier A.-M."/>
            <person name="Burdz T."/>
            <person name="Huynh C."/>
            <person name="Pachecho A.L."/>
            <person name="Wiebe D."/>
            <person name="Bonner C."/>
            <person name="Bernard K."/>
        </authorList>
    </citation>
    <scope>NUCLEOTIDE SEQUENCE [LARGE SCALE GENOMIC DNA]</scope>
    <source>
        <strain evidence="2 3">CCUG56047</strain>
    </source>
</reference>
<keyword evidence="3" id="KW-1185">Reference proteome</keyword>
<evidence type="ECO:0000313" key="3">
    <source>
        <dbReference type="Proteomes" id="UP000243589"/>
    </source>
</evidence>
<protein>
    <submittedName>
        <fullName evidence="2">Uncharacterized protein</fullName>
    </submittedName>
</protein>
<dbReference type="PATRIC" id="fig|479117.4.peg.523"/>
<proteinExistence type="predicted"/>